<feature type="domain" description="HYR" evidence="3">
    <location>
        <begin position="255"/>
        <end position="335"/>
    </location>
</feature>
<reference evidence="4 5" key="1">
    <citation type="submission" date="2013-02" db="EMBL/GenBank/DDBJ databases">
        <title>A novel strain isolated from Lonar lake, Maharashtra, India.</title>
        <authorList>
            <person name="Singh A."/>
        </authorList>
    </citation>
    <scope>NUCLEOTIDE SEQUENCE [LARGE SCALE GENOMIC DNA]</scope>
    <source>
        <strain evidence="4 5">AK24</strain>
    </source>
</reference>
<name>R7ZXN4_9BACT</name>
<keyword evidence="2" id="KW-0732">Signal</keyword>
<dbReference type="EMBL" id="AQHR01000021">
    <property type="protein sequence ID" value="EON78920.1"/>
    <property type="molecule type" value="Genomic_DNA"/>
</dbReference>
<keyword evidence="1" id="KW-0677">Repeat</keyword>
<dbReference type="PANTHER" id="PTHR24273">
    <property type="entry name" value="FI04643P-RELATED"/>
    <property type="match status" value="1"/>
</dbReference>
<dbReference type="PANTHER" id="PTHR24273:SF32">
    <property type="entry name" value="HYALIN"/>
    <property type="match status" value="1"/>
</dbReference>
<dbReference type="InterPro" id="IPR026444">
    <property type="entry name" value="Secre_tail"/>
</dbReference>
<evidence type="ECO:0000256" key="1">
    <source>
        <dbReference type="ARBA" id="ARBA00022737"/>
    </source>
</evidence>
<keyword evidence="5" id="KW-1185">Reference proteome</keyword>
<evidence type="ECO:0000256" key="2">
    <source>
        <dbReference type="SAM" id="SignalP"/>
    </source>
</evidence>
<dbReference type="InterPro" id="IPR013431">
    <property type="entry name" value="Delta_60_rpt"/>
</dbReference>
<feature type="domain" description="HYR" evidence="3">
    <location>
        <begin position="416"/>
        <end position="502"/>
    </location>
</feature>
<feature type="chain" id="PRO_5004462029" description="HYR domain-containing protein" evidence="2">
    <location>
        <begin position="24"/>
        <end position="1326"/>
    </location>
</feature>
<comment type="caution">
    <text evidence="4">The sequence shown here is derived from an EMBL/GenBank/DDBJ whole genome shotgun (WGS) entry which is preliminary data.</text>
</comment>
<gene>
    <name evidence="4" type="ORF">ADIS_0513</name>
</gene>
<dbReference type="PROSITE" id="PS50825">
    <property type="entry name" value="HYR"/>
    <property type="match status" value="2"/>
</dbReference>
<organism evidence="4 5">
    <name type="scientific">Lunatimonas lonarensis</name>
    <dbReference type="NCBI Taxonomy" id="1232681"/>
    <lineage>
        <taxon>Bacteria</taxon>
        <taxon>Pseudomonadati</taxon>
        <taxon>Bacteroidota</taxon>
        <taxon>Cytophagia</taxon>
        <taxon>Cytophagales</taxon>
        <taxon>Cyclobacteriaceae</taxon>
    </lineage>
</organism>
<dbReference type="Gene3D" id="2.80.10.50">
    <property type="match status" value="3"/>
</dbReference>
<dbReference type="OrthoDB" id="1121493at2"/>
<accession>R7ZXN4</accession>
<feature type="signal peptide" evidence="2">
    <location>
        <begin position="1"/>
        <end position="23"/>
    </location>
</feature>
<dbReference type="Pfam" id="PF02494">
    <property type="entry name" value="HYR"/>
    <property type="match status" value="1"/>
</dbReference>
<dbReference type="Proteomes" id="UP000013909">
    <property type="component" value="Unassembled WGS sequence"/>
</dbReference>
<protein>
    <recommendedName>
        <fullName evidence="3">HYR domain-containing protein</fullName>
    </recommendedName>
</protein>
<evidence type="ECO:0000259" key="3">
    <source>
        <dbReference type="PROSITE" id="PS50825"/>
    </source>
</evidence>
<dbReference type="NCBIfam" id="TIGR02608">
    <property type="entry name" value="delta_60_rpt"/>
    <property type="match status" value="4"/>
</dbReference>
<dbReference type="SUPFAM" id="SSF63829">
    <property type="entry name" value="Calcium-dependent phosphotriesterase"/>
    <property type="match status" value="1"/>
</dbReference>
<dbReference type="Pfam" id="PF17164">
    <property type="entry name" value="DUF5122"/>
    <property type="match status" value="4"/>
</dbReference>
<dbReference type="STRING" id="1232681.ADIS_0513"/>
<dbReference type="PATRIC" id="fig|1288963.3.peg.511"/>
<proteinExistence type="predicted"/>
<sequence>MRTVRFLGSILLMLFWLAGEARAQQSPLVAAEYFINTDPGFGNGTALPVTPGLRPRIEADISVEGLPRGFHLLFVRFRNQEGIWGLASARVFLVEGERRGQPLMVEYLEYFFDDQDPGQGRALEIPLEEAAAIDLEALIAVSGLELGAHTLSVRIRDTGGKWSVVETREFTVTAPESEDPPLPDLEALPDLVAECAVEFESLTPPTATASDGSSLTGTLDESLFPITQQGATVLVWTYTDANGLEITQEQRVVLEDLTPPVLTAPADLSLTIQLGSAGAENVDLGIPEVSDNCLLGEVSNNAPEVFAPGLTVVLWTAEDAAGNRSTAEQRITVTEEQAPVLPTIQAPATILATTDPGSCGASGLDLGMPEVTGDLGADAVTNDAPEAFPQGTTTVTWTLRDRAGNTVTAQQEVVVQDTEKPFFLPTENLQVETPMGVCTTTVQIVPPQAVDNCAIGEVRGTRADGLGMEDPFPVGTTSVTWVAVDAAGNESDPLVQEVDVVEDYGIDASPGKLDLSFDTNHLGFGSGSFFSFGREIFPNDYQVNTMVVQPDGKILIGGDFTISDVGRTWRRIARFNSDGSLDQGFDIGLGINGVVNTIALQPDGKIVVGGDFTHFNGLRATSIVRLESSGSRDRTFNLENDIIGFFGSRAQINSIILLRSGKIMLGGYYSTNRDLTGRLSLLNADGSTDALFKVRILSGTIHTIEQDFKGNIYVGGSFEYEGIRNLVRIQEDGTLDIEFLQRISAQRIQDFTSHAITNISVLPNDEIFVSGIRQGSVFGNVPASNFALKFNAESGLIVPTFKVEVLEGGGIHSVAAQSDGRIIVGGSFQSINGVPLEGIARLNANGTVDGSFISPVGRTVRALSLQPDRKILVGGFSFSQYGLSKKAIARLYSDPCIQKECSVDLSPEDRVLRLGDNGRATLRIEDVVSAAAAHCQNDQMEFDLSQTLFTCSELGDNLVTLRVVDADGREHKATFNVRVIDDIPPVIEGMRPMVTLLREDRGYLVPDFTPLFAVSDNCGVHSYEQHPAPGTLIKEQGDYRIALVATDASDNKVSETVMLHLRTKQGGLWKEIERLADRPSIVVPWDTSFADLEDYDLQLRSAGEVFGKLDVAWDATGYTPWIPGAYTLRGSLRDGSAPPGPDPLLLQVLVENKPPAQDILLSNDRLPQAIKAGAVIGQLSTVDPVDAVHRYSMDEHPQVYLQEGELRWRGTAAVPEQTQVRVHSTDRAGQTISRVLSLYRDRDLPVDLRVYPNPARMETNLFVQFVDPAEVSIRVFDAGGRLLYEEHSRQEGSFTRVLDLRGYSQGMYQVLVQVDSRLLVRKFVKQ</sequence>
<evidence type="ECO:0000313" key="5">
    <source>
        <dbReference type="Proteomes" id="UP000013909"/>
    </source>
</evidence>
<dbReference type="RefSeq" id="WP_010852662.1">
    <property type="nucleotide sequence ID" value="NZ_AQHR01000021.1"/>
</dbReference>
<dbReference type="InterPro" id="IPR003410">
    <property type="entry name" value="HYR_dom"/>
</dbReference>
<dbReference type="NCBIfam" id="TIGR04183">
    <property type="entry name" value="Por_Secre_tail"/>
    <property type="match status" value="1"/>
</dbReference>
<dbReference type="Pfam" id="PF18962">
    <property type="entry name" value="Por_Secre_tail"/>
    <property type="match status" value="1"/>
</dbReference>
<evidence type="ECO:0000313" key="4">
    <source>
        <dbReference type="EMBL" id="EON78920.1"/>
    </source>
</evidence>